<evidence type="ECO:0000313" key="6">
    <source>
        <dbReference type="EMBL" id="MDQ0165044.1"/>
    </source>
</evidence>
<keyword evidence="4 6" id="KW-0456">Lyase</keyword>
<comment type="pathway">
    <text evidence="1">Carbohydrate acid metabolism.</text>
</comment>
<name>A0ABT9VVQ7_9BACI</name>
<dbReference type="EC" id="4.1.3.42" evidence="6"/>
<evidence type="ECO:0000256" key="2">
    <source>
        <dbReference type="ARBA" id="ARBA00006906"/>
    </source>
</evidence>
<dbReference type="CDD" id="cd00452">
    <property type="entry name" value="KDPG_aldolase"/>
    <property type="match status" value="1"/>
</dbReference>
<dbReference type="NCBIfam" id="TIGR01182">
    <property type="entry name" value="eda"/>
    <property type="match status" value="1"/>
</dbReference>
<sequence length="219" mass="23411">MRDKEVSEMNGALRIIEQNKIIAIIRSVPFPVLEKTVQALHAGGIRVIEVTMNSEDALSSISFIKAHFPDMVIGAGTVLDQESASLAIRAGASFLLAPNLSESVIQTANRYQIPVIPGVFTPTEIIKASELGAQVVKVFPVSGVGPAYIKDLQGPIGYIKMIPVGGVTLENAAQFMEAGAFALGIGSALTDQQLLATNRFSELKDRAAEFVRIAESFNK</sequence>
<dbReference type="GO" id="GO:0106009">
    <property type="term" value="F:(4S)-4-hydroxy-2-oxoglutarate aldolase activity"/>
    <property type="evidence" value="ECO:0007669"/>
    <property type="project" value="UniProtKB-EC"/>
</dbReference>
<dbReference type="SUPFAM" id="SSF51569">
    <property type="entry name" value="Aldolase"/>
    <property type="match status" value="1"/>
</dbReference>
<gene>
    <name evidence="6" type="ORF">J2S11_000944</name>
</gene>
<dbReference type="PANTHER" id="PTHR30246:SF1">
    <property type="entry name" value="2-DEHYDRO-3-DEOXY-6-PHOSPHOGALACTONATE ALDOLASE-RELATED"/>
    <property type="match status" value="1"/>
</dbReference>
<dbReference type="Pfam" id="PF01081">
    <property type="entry name" value="Aldolase"/>
    <property type="match status" value="1"/>
</dbReference>
<evidence type="ECO:0000313" key="7">
    <source>
        <dbReference type="Proteomes" id="UP001235840"/>
    </source>
</evidence>
<dbReference type="EMBL" id="JAUSTY010000003">
    <property type="protein sequence ID" value="MDQ0165044.1"/>
    <property type="molecule type" value="Genomic_DNA"/>
</dbReference>
<evidence type="ECO:0000256" key="5">
    <source>
        <dbReference type="ARBA" id="ARBA00023277"/>
    </source>
</evidence>
<evidence type="ECO:0000256" key="3">
    <source>
        <dbReference type="ARBA" id="ARBA00011233"/>
    </source>
</evidence>
<dbReference type="Gene3D" id="3.20.20.70">
    <property type="entry name" value="Aldolase class I"/>
    <property type="match status" value="1"/>
</dbReference>
<comment type="subunit">
    <text evidence="3">Homotrimer.</text>
</comment>
<dbReference type="GO" id="GO:0008675">
    <property type="term" value="F:2-dehydro-3-deoxy-phosphogluconate aldolase activity"/>
    <property type="evidence" value="ECO:0007669"/>
    <property type="project" value="UniProtKB-EC"/>
</dbReference>
<dbReference type="PANTHER" id="PTHR30246">
    <property type="entry name" value="2-KETO-3-DEOXY-6-PHOSPHOGLUCONATE ALDOLASE"/>
    <property type="match status" value="1"/>
</dbReference>
<dbReference type="InterPro" id="IPR013785">
    <property type="entry name" value="Aldolase_TIM"/>
</dbReference>
<comment type="caution">
    <text evidence="6">The sequence shown here is derived from an EMBL/GenBank/DDBJ whole genome shotgun (WGS) entry which is preliminary data.</text>
</comment>
<comment type="similarity">
    <text evidence="2">Belongs to the KHG/KDPG aldolase family.</text>
</comment>
<accession>A0ABT9VVQ7</accession>
<keyword evidence="5" id="KW-0119">Carbohydrate metabolism</keyword>
<proteinExistence type="inferred from homology"/>
<keyword evidence="7" id="KW-1185">Reference proteome</keyword>
<evidence type="ECO:0000256" key="4">
    <source>
        <dbReference type="ARBA" id="ARBA00023239"/>
    </source>
</evidence>
<dbReference type="InterPro" id="IPR000887">
    <property type="entry name" value="Aldlse_KDPG_KHG"/>
</dbReference>
<reference evidence="6 7" key="1">
    <citation type="submission" date="2023-07" db="EMBL/GenBank/DDBJ databases">
        <title>Genomic Encyclopedia of Type Strains, Phase IV (KMG-IV): sequencing the most valuable type-strain genomes for metagenomic binning, comparative biology and taxonomic classification.</title>
        <authorList>
            <person name="Goeker M."/>
        </authorList>
    </citation>
    <scope>NUCLEOTIDE SEQUENCE [LARGE SCALE GENOMIC DNA]</scope>
    <source>
        <strain evidence="6 7">DSM 12751</strain>
    </source>
</reference>
<dbReference type="RefSeq" id="WP_307391569.1">
    <property type="nucleotide sequence ID" value="NZ_BAAADK010000010.1"/>
</dbReference>
<evidence type="ECO:0000256" key="1">
    <source>
        <dbReference type="ARBA" id="ARBA00004761"/>
    </source>
</evidence>
<dbReference type="EC" id="4.1.2.14" evidence="6"/>
<dbReference type="Proteomes" id="UP001235840">
    <property type="component" value="Unassembled WGS sequence"/>
</dbReference>
<protein>
    <submittedName>
        <fullName evidence="6">2-dehydro-3-deoxyphosphogluconate aldolase/(4S)-4-hydroxy-2-oxoglutarate aldolase</fullName>
        <ecNumber evidence="6">4.1.2.14</ecNumber>
        <ecNumber evidence="6">4.1.3.42</ecNumber>
    </submittedName>
</protein>
<organism evidence="6 7">
    <name type="scientific">Caldalkalibacillus horti</name>
    <dbReference type="NCBI Taxonomy" id="77523"/>
    <lineage>
        <taxon>Bacteria</taxon>
        <taxon>Bacillati</taxon>
        <taxon>Bacillota</taxon>
        <taxon>Bacilli</taxon>
        <taxon>Bacillales</taxon>
        <taxon>Bacillaceae</taxon>
        <taxon>Caldalkalibacillus</taxon>
    </lineage>
</organism>